<organism evidence="4 5">
    <name type="scientific">Klebsormidium nitens</name>
    <name type="common">Green alga</name>
    <name type="synonym">Ulothrix nitens</name>
    <dbReference type="NCBI Taxonomy" id="105231"/>
    <lineage>
        <taxon>Eukaryota</taxon>
        <taxon>Viridiplantae</taxon>
        <taxon>Streptophyta</taxon>
        <taxon>Klebsormidiophyceae</taxon>
        <taxon>Klebsormidiales</taxon>
        <taxon>Klebsormidiaceae</taxon>
        <taxon>Klebsormidium</taxon>
    </lineage>
</organism>
<dbReference type="OrthoDB" id="4983at2759"/>
<proteinExistence type="inferred from homology"/>
<dbReference type="SUPFAM" id="SSF82657">
    <property type="entry name" value="BolA-like"/>
    <property type="match status" value="1"/>
</dbReference>
<dbReference type="Gene3D" id="3.10.20.90">
    <property type="entry name" value="Phosphatidylinositol 3-kinase Catalytic Subunit, Chain A, domain 1"/>
    <property type="match status" value="1"/>
</dbReference>
<evidence type="ECO:0000256" key="3">
    <source>
        <dbReference type="SAM" id="MobiDB-lite"/>
    </source>
</evidence>
<comment type="similarity">
    <text evidence="1 2">Belongs to the BolA/IbaG family.</text>
</comment>
<dbReference type="GO" id="GO:0005759">
    <property type="term" value="C:mitochondrial matrix"/>
    <property type="evidence" value="ECO:0000318"/>
    <property type="project" value="GO_Central"/>
</dbReference>
<name>A0A1Y1ICT4_KLENI</name>
<dbReference type="Pfam" id="PF01722">
    <property type="entry name" value="BolA"/>
    <property type="match status" value="1"/>
</dbReference>
<reference evidence="4 5" key="1">
    <citation type="journal article" date="2014" name="Nat. Commun.">
        <title>Klebsormidium flaccidum genome reveals primary factors for plant terrestrial adaptation.</title>
        <authorList>
            <person name="Hori K."/>
            <person name="Maruyama F."/>
            <person name="Fujisawa T."/>
            <person name="Togashi T."/>
            <person name="Yamamoto N."/>
            <person name="Seo M."/>
            <person name="Sato S."/>
            <person name="Yamada T."/>
            <person name="Mori H."/>
            <person name="Tajima N."/>
            <person name="Moriyama T."/>
            <person name="Ikeuchi M."/>
            <person name="Watanabe M."/>
            <person name="Wada H."/>
            <person name="Kobayashi K."/>
            <person name="Saito M."/>
            <person name="Masuda T."/>
            <person name="Sasaki-Sekimoto Y."/>
            <person name="Mashiguchi K."/>
            <person name="Awai K."/>
            <person name="Shimojima M."/>
            <person name="Masuda S."/>
            <person name="Iwai M."/>
            <person name="Nobusawa T."/>
            <person name="Narise T."/>
            <person name="Kondo S."/>
            <person name="Saito H."/>
            <person name="Sato R."/>
            <person name="Murakawa M."/>
            <person name="Ihara Y."/>
            <person name="Oshima-Yamada Y."/>
            <person name="Ohtaka K."/>
            <person name="Satoh M."/>
            <person name="Sonobe K."/>
            <person name="Ishii M."/>
            <person name="Ohtani R."/>
            <person name="Kanamori-Sato M."/>
            <person name="Honoki R."/>
            <person name="Miyazaki D."/>
            <person name="Mochizuki H."/>
            <person name="Umetsu J."/>
            <person name="Higashi K."/>
            <person name="Shibata D."/>
            <person name="Kamiya Y."/>
            <person name="Sato N."/>
            <person name="Nakamura Y."/>
            <person name="Tabata S."/>
            <person name="Ida S."/>
            <person name="Kurokawa K."/>
            <person name="Ohta H."/>
        </authorList>
    </citation>
    <scope>NUCLEOTIDE SEQUENCE [LARGE SCALE GENOMIC DNA]</scope>
    <source>
        <strain evidence="4 5">NIES-2285</strain>
    </source>
</reference>
<protein>
    <submittedName>
        <fullName evidence="4">Uncharacterized protein</fullName>
    </submittedName>
</protein>
<dbReference type="STRING" id="105231.A0A1Y1ICT4"/>
<keyword evidence="5" id="KW-1185">Reference proteome</keyword>
<feature type="region of interest" description="Disordered" evidence="3">
    <location>
        <begin position="49"/>
        <end position="68"/>
    </location>
</feature>
<dbReference type="PANTHER" id="PTHR46188:SF1">
    <property type="entry name" value="BOLA-LIKE PROTEIN 3"/>
    <property type="match status" value="1"/>
</dbReference>
<dbReference type="GO" id="GO:0051604">
    <property type="term" value="P:protein maturation"/>
    <property type="evidence" value="ECO:0000318"/>
    <property type="project" value="GO_Central"/>
</dbReference>
<dbReference type="PANTHER" id="PTHR46188">
    <property type="entry name" value="BOLA-LIKE PROTEIN 3"/>
    <property type="match status" value="1"/>
</dbReference>
<dbReference type="InterPro" id="IPR036065">
    <property type="entry name" value="BolA-like_sf"/>
</dbReference>
<dbReference type="EMBL" id="DF237208">
    <property type="protein sequence ID" value="GAQ85888.1"/>
    <property type="molecule type" value="Genomic_DNA"/>
</dbReference>
<dbReference type="AlphaFoldDB" id="A0A1Y1ICT4"/>
<dbReference type="InterPro" id="IPR052275">
    <property type="entry name" value="Mt_Fe-S_assembly_factor"/>
</dbReference>
<accession>A0A1Y1ICT4</accession>
<sequence>MQFFSQPAQCLRRASHPCCRAIRHLSSLQFSNPAPQSLYGHRTALSYASHEEQAAGGPTRWTSQSSSATSFPNKLAGCRGFAASASEGSGSVQQVEAALEEKLRSALDATRVKVTDTSGGCGTMYEIVVESNAFQGKNTLQQHRMVNSALAGDVEKWHGFTLRTLAPKE</sequence>
<dbReference type="InterPro" id="IPR002634">
    <property type="entry name" value="BolA"/>
</dbReference>
<evidence type="ECO:0000313" key="5">
    <source>
        <dbReference type="Proteomes" id="UP000054558"/>
    </source>
</evidence>
<gene>
    <name evidence="4" type="ORF">KFL_002590160</name>
</gene>
<dbReference type="Proteomes" id="UP000054558">
    <property type="component" value="Unassembled WGS sequence"/>
</dbReference>
<evidence type="ECO:0000256" key="1">
    <source>
        <dbReference type="ARBA" id="ARBA00005578"/>
    </source>
</evidence>
<evidence type="ECO:0000313" key="4">
    <source>
        <dbReference type="EMBL" id="GAQ85888.1"/>
    </source>
</evidence>
<evidence type="ECO:0000256" key="2">
    <source>
        <dbReference type="RuleBase" id="RU003860"/>
    </source>
</evidence>